<evidence type="ECO:0000313" key="8">
    <source>
        <dbReference type="Proteomes" id="UP001500449"/>
    </source>
</evidence>
<dbReference type="Gene3D" id="1.25.40.10">
    <property type="entry name" value="Tetratricopeptide repeat domain"/>
    <property type="match status" value="1"/>
</dbReference>
<dbReference type="InterPro" id="IPR016032">
    <property type="entry name" value="Sig_transdc_resp-reg_C-effctor"/>
</dbReference>
<dbReference type="InterPro" id="IPR005158">
    <property type="entry name" value="BTAD"/>
</dbReference>
<dbReference type="RefSeq" id="WP_344418605.1">
    <property type="nucleotide sequence ID" value="NZ_BAAAQK010000012.1"/>
</dbReference>
<sequence length="1054" mass="113371">MRFDVLGPTEVWDGERLVEPGPARRRLVLAALLVDVGRVVPLETLLDRVWDGRPPESATGTLQTYISRLRATLSSATVTTSPRGYALDVPDDDVDAKRFESLLGRAIRRRDDGDPAGARALVGEALGLWRGEAYADFRAAFTAVEAARLHDLRLTAHALAADLDLALGRPDEVLRTLRPLVTAEPLREPLRAALMLALYRAGRSAEALQVYAEGRALLAEELGADPDAATQQLHARMLRQDPALDLVPAPDPVRAAPVQELAPAGGERLIGRDAELALLQAAVDGSAAGGTEFVAVVGEAGIGKSRLVEELAGRARATGVPVAWGRCWQHEGAPVLWPWVQVLRELGTRLPADVLAAALTGRAAPVGTLVPELVRGAPAASPAPGASADPAASVDEAEVYLFDAVVTFLAAVATDRPVVLVVDDLQWADPASRRLAEYVATHLRDSRVTVVVTVRSPGTEGDHPDLEVLAALARLTRVRRIDLPPISAADVRALVRDRVGDDVDEPTAAALHARTGGNPFYIGEIVRLVLTTGSGMADGVPDSVRGVIRRRVQRLSEDDQAVLRAAAVVGRTFDIDLLAAVTGIDEDAVDDAVDRATVLGLLRSEPGTADLHRFTHALLQETLIDETGPSRRRRLHRRTAEMLVARRDGRARGPAPARWIAYHLAEAGDWERAAEFSLLANDEALERRSYTECSELLHQALDAASRVPGGRGAALRAAATYRLRSFHMLFDGTQSPYGLWADGPVEFDPEAPSRDLVTTLYAWWGDLHGRNDIRAAAGISATIVSLAEERDDDLLRLAGHMTTGYNLLQEGRYREARDAFAAMESCYDGVTVPELVFTPDPRVGGPLYQGVCELIMGDPGRDEELFRLANSRARDLGDPIAQSYADGMGLFRQVWRGDGPAARAAADVVDRNIQAREMHMMRMYMAMPTAWASAADDIERGAALADEAMALIGAPGRMVWRPYFLGFYAEILLRAGRHDDALAAVAQGLDEATDSGAHGYDAALHRLRAQALRAAGAPVAEVDAEIVRGLAVARAQGAALFERQLEALSRLGPG</sequence>
<evidence type="ECO:0000256" key="4">
    <source>
        <dbReference type="ARBA" id="ARBA00023163"/>
    </source>
</evidence>
<dbReference type="SUPFAM" id="SSF46894">
    <property type="entry name" value="C-terminal effector domain of the bipartite response regulators"/>
    <property type="match status" value="1"/>
</dbReference>
<evidence type="ECO:0000313" key="7">
    <source>
        <dbReference type="EMBL" id="GAA1854681.1"/>
    </source>
</evidence>
<feature type="DNA-binding region" description="OmpR/PhoB-type" evidence="5">
    <location>
        <begin position="1"/>
        <end position="89"/>
    </location>
</feature>
<protein>
    <recommendedName>
        <fullName evidence="6">OmpR/PhoB-type domain-containing protein</fullName>
    </recommendedName>
</protein>
<dbReference type="InterPro" id="IPR036388">
    <property type="entry name" value="WH-like_DNA-bd_sf"/>
</dbReference>
<gene>
    <name evidence="7" type="ORF">GCM10009836_38440</name>
</gene>
<accession>A0ABN2N743</accession>
<dbReference type="CDD" id="cd15831">
    <property type="entry name" value="BTAD"/>
    <property type="match status" value="1"/>
</dbReference>
<dbReference type="SUPFAM" id="SSF48452">
    <property type="entry name" value="TPR-like"/>
    <property type="match status" value="1"/>
</dbReference>
<evidence type="ECO:0000256" key="5">
    <source>
        <dbReference type="PROSITE-ProRule" id="PRU01091"/>
    </source>
</evidence>
<dbReference type="SMART" id="SM01043">
    <property type="entry name" value="BTAD"/>
    <property type="match status" value="1"/>
</dbReference>
<dbReference type="SMART" id="SM00862">
    <property type="entry name" value="Trans_reg_C"/>
    <property type="match status" value="1"/>
</dbReference>
<dbReference type="Pfam" id="PF00486">
    <property type="entry name" value="Trans_reg_C"/>
    <property type="match status" value="1"/>
</dbReference>
<organism evidence="7 8">
    <name type="scientific">Pseudonocardia ailaonensis</name>
    <dbReference type="NCBI Taxonomy" id="367279"/>
    <lineage>
        <taxon>Bacteria</taxon>
        <taxon>Bacillati</taxon>
        <taxon>Actinomycetota</taxon>
        <taxon>Actinomycetes</taxon>
        <taxon>Pseudonocardiales</taxon>
        <taxon>Pseudonocardiaceae</taxon>
        <taxon>Pseudonocardia</taxon>
    </lineage>
</organism>
<dbReference type="Pfam" id="PF13191">
    <property type="entry name" value="AAA_16"/>
    <property type="match status" value="1"/>
</dbReference>
<dbReference type="InterPro" id="IPR027417">
    <property type="entry name" value="P-loop_NTPase"/>
</dbReference>
<dbReference type="PROSITE" id="PS51755">
    <property type="entry name" value="OMPR_PHOB"/>
    <property type="match status" value="1"/>
</dbReference>
<dbReference type="PANTHER" id="PTHR35807">
    <property type="entry name" value="TRANSCRIPTIONAL REGULATOR REDD-RELATED"/>
    <property type="match status" value="1"/>
</dbReference>
<keyword evidence="2" id="KW-0805">Transcription regulation</keyword>
<keyword evidence="4" id="KW-0804">Transcription</keyword>
<keyword evidence="3 5" id="KW-0238">DNA-binding</keyword>
<evidence type="ECO:0000256" key="1">
    <source>
        <dbReference type="ARBA" id="ARBA00005820"/>
    </source>
</evidence>
<dbReference type="InterPro" id="IPR041664">
    <property type="entry name" value="AAA_16"/>
</dbReference>
<dbReference type="Gene3D" id="3.40.50.300">
    <property type="entry name" value="P-loop containing nucleotide triphosphate hydrolases"/>
    <property type="match status" value="1"/>
</dbReference>
<dbReference type="InterPro" id="IPR011990">
    <property type="entry name" value="TPR-like_helical_dom_sf"/>
</dbReference>
<dbReference type="Gene3D" id="1.10.10.10">
    <property type="entry name" value="Winged helix-like DNA-binding domain superfamily/Winged helix DNA-binding domain"/>
    <property type="match status" value="1"/>
</dbReference>
<dbReference type="InterPro" id="IPR001867">
    <property type="entry name" value="OmpR/PhoB-type_DNA-bd"/>
</dbReference>
<evidence type="ECO:0000256" key="2">
    <source>
        <dbReference type="ARBA" id="ARBA00023015"/>
    </source>
</evidence>
<dbReference type="PANTHER" id="PTHR35807:SF1">
    <property type="entry name" value="TRANSCRIPTIONAL REGULATOR REDD"/>
    <property type="match status" value="1"/>
</dbReference>
<proteinExistence type="inferred from homology"/>
<keyword evidence="8" id="KW-1185">Reference proteome</keyword>
<dbReference type="Proteomes" id="UP001500449">
    <property type="component" value="Unassembled WGS sequence"/>
</dbReference>
<evidence type="ECO:0000259" key="6">
    <source>
        <dbReference type="PROSITE" id="PS51755"/>
    </source>
</evidence>
<dbReference type="SUPFAM" id="SSF52540">
    <property type="entry name" value="P-loop containing nucleoside triphosphate hydrolases"/>
    <property type="match status" value="1"/>
</dbReference>
<feature type="domain" description="OmpR/PhoB-type" evidence="6">
    <location>
        <begin position="1"/>
        <end position="89"/>
    </location>
</feature>
<dbReference type="EMBL" id="BAAAQK010000012">
    <property type="protein sequence ID" value="GAA1854681.1"/>
    <property type="molecule type" value="Genomic_DNA"/>
</dbReference>
<dbReference type="InterPro" id="IPR051677">
    <property type="entry name" value="AfsR-DnrI-RedD_regulator"/>
</dbReference>
<evidence type="ECO:0000256" key="3">
    <source>
        <dbReference type="ARBA" id="ARBA00023125"/>
    </source>
</evidence>
<comment type="caution">
    <text evidence="7">The sequence shown here is derived from an EMBL/GenBank/DDBJ whole genome shotgun (WGS) entry which is preliminary data.</text>
</comment>
<reference evidence="7 8" key="1">
    <citation type="journal article" date="2019" name="Int. J. Syst. Evol. Microbiol.">
        <title>The Global Catalogue of Microorganisms (GCM) 10K type strain sequencing project: providing services to taxonomists for standard genome sequencing and annotation.</title>
        <authorList>
            <consortium name="The Broad Institute Genomics Platform"/>
            <consortium name="The Broad Institute Genome Sequencing Center for Infectious Disease"/>
            <person name="Wu L."/>
            <person name="Ma J."/>
        </authorList>
    </citation>
    <scope>NUCLEOTIDE SEQUENCE [LARGE SCALE GENOMIC DNA]</scope>
    <source>
        <strain evidence="7 8">JCM 16009</strain>
    </source>
</reference>
<comment type="similarity">
    <text evidence="1">Belongs to the AfsR/DnrI/RedD regulatory family.</text>
</comment>
<name>A0ABN2N743_9PSEU</name>
<dbReference type="Pfam" id="PF03704">
    <property type="entry name" value="BTAD"/>
    <property type="match status" value="1"/>
</dbReference>